<feature type="region of interest" description="Disordered" evidence="1">
    <location>
        <begin position="1"/>
        <end position="20"/>
    </location>
</feature>
<dbReference type="AlphaFoldDB" id="K0RTM9"/>
<keyword evidence="2" id="KW-0472">Membrane</keyword>
<protein>
    <submittedName>
        <fullName evidence="3">Uncharacterized protein</fullName>
    </submittedName>
</protein>
<proteinExistence type="predicted"/>
<evidence type="ECO:0000313" key="4">
    <source>
        <dbReference type="Proteomes" id="UP000266841"/>
    </source>
</evidence>
<evidence type="ECO:0000313" key="3">
    <source>
        <dbReference type="EMBL" id="EJK56395.1"/>
    </source>
</evidence>
<evidence type="ECO:0000256" key="2">
    <source>
        <dbReference type="SAM" id="Phobius"/>
    </source>
</evidence>
<keyword evidence="2" id="KW-0812">Transmembrane</keyword>
<name>K0RTM9_THAOC</name>
<organism evidence="3 4">
    <name type="scientific">Thalassiosira oceanica</name>
    <name type="common">Marine diatom</name>
    <dbReference type="NCBI Taxonomy" id="159749"/>
    <lineage>
        <taxon>Eukaryota</taxon>
        <taxon>Sar</taxon>
        <taxon>Stramenopiles</taxon>
        <taxon>Ochrophyta</taxon>
        <taxon>Bacillariophyta</taxon>
        <taxon>Coscinodiscophyceae</taxon>
        <taxon>Thalassiosirophycidae</taxon>
        <taxon>Thalassiosirales</taxon>
        <taxon>Thalassiosiraceae</taxon>
        <taxon>Thalassiosira</taxon>
    </lineage>
</organism>
<evidence type="ECO:0000256" key="1">
    <source>
        <dbReference type="SAM" id="MobiDB-lite"/>
    </source>
</evidence>
<dbReference type="Proteomes" id="UP000266841">
    <property type="component" value="Unassembled WGS sequence"/>
</dbReference>
<dbReference type="EMBL" id="AGNL01031527">
    <property type="protein sequence ID" value="EJK56395.1"/>
    <property type="molecule type" value="Genomic_DNA"/>
</dbReference>
<keyword evidence="2" id="KW-1133">Transmembrane helix</keyword>
<feature type="non-terminal residue" evidence="3">
    <location>
        <position position="1"/>
    </location>
</feature>
<feature type="transmembrane region" description="Helical" evidence="2">
    <location>
        <begin position="129"/>
        <end position="149"/>
    </location>
</feature>
<sequence length="166" mass="18076">DDAGGLAGPSGPHRLSKDRENCADGVEVAISSRGKSGSRDCYTKRRLGFAMVVPQDYHTTSKSSPPRRLRDSHALFRDEARHMTRLAVPVVVTYLFQMMPSVITIILVGRVENVAEEYTTKLHLDAASLSVLFVNLVFLAPAFGLLTALDTLCAQGMSARCVGQVR</sequence>
<feature type="transmembrane region" description="Helical" evidence="2">
    <location>
        <begin position="86"/>
        <end position="109"/>
    </location>
</feature>
<gene>
    <name evidence="3" type="ORF">THAOC_23721</name>
</gene>
<dbReference type="OrthoDB" id="2126698at2759"/>
<reference evidence="3 4" key="1">
    <citation type="journal article" date="2012" name="Genome Biol.">
        <title>Genome and low-iron response of an oceanic diatom adapted to chronic iron limitation.</title>
        <authorList>
            <person name="Lommer M."/>
            <person name="Specht M."/>
            <person name="Roy A.S."/>
            <person name="Kraemer L."/>
            <person name="Andreson R."/>
            <person name="Gutowska M.A."/>
            <person name="Wolf J."/>
            <person name="Bergner S.V."/>
            <person name="Schilhabel M.B."/>
            <person name="Klostermeier U.C."/>
            <person name="Beiko R.G."/>
            <person name="Rosenstiel P."/>
            <person name="Hippler M."/>
            <person name="Laroche J."/>
        </authorList>
    </citation>
    <scope>NUCLEOTIDE SEQUENCE [LARGE SCALE GENOMIC DNA]</scope>
    <source>
        <strain evidence="3 4">CCMP1005</strain>
    </source>
</reference>
<accession>K0RTM9</accession>
<keyword evidence="4" id="KW-1185">Reference proteome</keyword>
<comment type="caution">
    <text evidence="3">The sequence shown here is derived from an EMBL/GenBank/DDBJ whole genome shotgun (WGS) entry which is preliminary data.</text>
</comment>